<protein>
    <submittedName>
        <fullName evidence="5">AraC family transcriptional regulator</fullName>
    </submittedName>
</protein>
<dbReference type="GO" id="GO:0003700">
    <property type="term" value="F:DNA-binding transcription factor activity"/>
    <property type="evidence" value="ECO:0007669"/>
    <property type="project" value="InterPro"/>
</dbReference>
<comment type="caution">
    <text evidence="5">The sequence shown here is derived from an EMBL/GenBank/DDBJ whole genome shotgun (WGS) entry which is preliminary data.</text>
</comment>
<dbReference type="InterPro" id="IPR050959">
    <property type="entry name" value="MarA-like"/>
</dbReference>
<evidence type="ECO:0000256" key="3">
    <source>
        <dbReference type="ARBA" id="ARBA00023163"/>
    </source>
</evidence>
<keyword evidence="6" id="KW-1185">Reference proteome</keyword>
<evidence type="ECO:0000259" key="4">
    <source>
        <dbReference type="PROSITE" id="PS01124"/>
    </source>
</evidence>
<dbReference type="InterPro" id="IPR010499">
    <property type="entry name" value="AraC_E-bd"/>
</dbReference>
<dbReference type="OrthoDB" id="9801123at2"/>
<dbReference type="SMART" id="SM00871">
    <property type="entry name" value="AraC_E_bind"/>
    <property type="match status" value="1"/>
</dbReference>
<feature type="domain" description="HTH araC/xylS-type" evidence="4">
    <location>
        <begin position="8"/>
        <end position="106"/>
    </location>
</feature>
<dbReference type="GO" id="GO:0043565">
    <property type="term" value="F:sequence-specific DNA binding"/>
    <property type="evidence" value="ECO:0007669"/>
    <property type="project" value="InterPro"/>
</dbReference>
<keyword evidence="2" id="KW-0238">DNA-binding</keyword>
<organism evidence="5 6">
    <name type="scientific">Alkalicoccus urumqiensis</name>
    <name type="common">Bacillus urumqiensis</name>
    <dbReference type="NCBI Taxonomy" id="1548213"/>
    <lineage>
        <taxon>Bacteria</taxon>
        <taxon>Bacillati</taxon>
        <taxon>Bacillota</taxon>
        <taxon>Bacilli</taxon>
        <taxon>Bacillales</taxon>
        <taxon>Bacillaceae</taxon>
        <taxon>Alkalicoccus</taxon>
    </lineage>
</organism>
<evidence type="ECO:0000256" key="2">
    <source>
        <dbReference type="ARBA" id="ARBA00023125"/>
    </source>
</evidence>
<accession>A0A2P6MLI6</accession>
<dbReference type="Pfam" id="PF06445">
    <property type="entry name" value="GyrI-like"/>
    <property type="match status" value="1"/>
</dbReference>
<dbReference type="PROSITE" id="PS01124">
    <property type="entry name" value="HTH_ARAC_FAMILY_2"/>
    <property type="match status" value="1"/>
</dbReference>
<dbReference type="Proteomes" id="UP000243650">
    <property type="component" value="Unassembled WGS sequence"/>
</dbReference>
<proteinExistence type="predicted"/>
<evidence type="ECO:0000313" key="5">
    <source>
        <dbReference type="EMBL" id="PRO67145.1"/>
    </source>
</evidence>
<dbReference type="SUPFAM" id="SSF55136">
    <property type="entry name" value="Probable bacterial effector-binding domain"/>
    <property type="match status" value="1"/>
</dbReference>
<dbReference type="Pfam" id="PF12833">
    <property type="entry name" value="HTH_18"/>
    <property type="match status" value="1"/>
</dbReference>
<dbReference type="EMBL" id="PVNS01000001">
    <property type="protein sequence ID" value="PRO67145.1"/>
    <property type="molecule type" value="Genomic_DNA"/>
</dbReference>
<dbReference type="SMART" id="SM00342">
    <property type="entry name" value="HTH_ARAC"/>
    <property type="match status" value="1"/>
</dbReference>
<dbReference type="PROSITE" id="PS00041">
    <property type="entry name" value="HTH_ARAC_FAMILY_1"/>
    <property type="match status" value="1"/>
</dbReference>
<dbReference type="Gene3D" id="3.20.80.10">
    <property type="entry name" value="Regulatory factor, effector binding domain"/>
    <property type="match status" value="1"/>
</dbReference>
<keyword evidence="3" id="KW-0804">Transcription</keyword>
<dbReference type="PANTHER" id="PTHR47504">
    <property type="entry name" value="RIGHT ORIGIN-BINDING PROTEIN"/>
    <property type="match status" value="1"/>
</dbReference>
<dbReference type="SUPFAM" id="SSF46689">
    <property type="entry name" value="Homeodomain-like"/>
    <property type="match status" value="2"/>
</dbReference>
<dbReference type="InterPro" id="IPR018062">
    <property type="entry name" value="HTH_AraC-typ_CS"/>
</dbReference>
<name>A0A2P6MLI6_ALKUR</name>
<dbReference type="RefSeq" id="WP_105957531.1">
    <property type="nucleotide sequence ID" value="NZ_PVNS01000001.1"/>
</dbReference>
<dbReference type="InterPro" id="IPR009057">
    <property type="entry name" value="Homeodomain-like_sf"/>
</dbReference>
<reference evidence="5 6" key="1">
    <citation type="submission" date="2018-03" db="EMBL/GenBank/DDBJ databases">
        <title>Bacillus urumqiensis sp. nov., a moderately haloalkaliphilic bacterium isolated from a salt lake.</title>
        <authorList>
            <person name="Zhao B."/>
            <person name="Liao Z."/>
        </authorList>
    </citation>
    <scope>NUCLEOTIDE SEQUENCE [LARGE SCALE GENOMIC DNA]</scope>
    <source>
        <strain evidence="5 6">BZ-SZ-XJ18</strain>
    </source>
</reference>
<sequence length="296" mass="33466">MDQIQAWNEAVRYIEAHLTEEIDLKEAARRAGSSEFHFKRMFSFLAGVPVSEYIRRRRMSRAAEELMGGKLRVLDAAVKYQYQSPDAFTRAFRQVHGMTPSEAAAGEKSLQLYPPVSVRIHMTGGTSMNYRIVDKEAFALAGIKKRVPIQFEGENPHITDMWASLSKDDLRALKELSNTEPGGIVQASTNFSEGRMEEKGKLDHYIGAAVEGEVPDRWETLSVPASTWAVFTAEGDFPDELQKTWGNIYAEWFPAVRYEQREGPEILWMDWREGEKAPASCEIWIPVLAKEGGTSK</sequence>
<evidence type="ECO:0000313" key="6">
    <source>
        <dbReference type="Proteomes" id="UP000243650"/>
    </source>
</evidence>
<dbReference type="Gene3D" id="1.10.10.60">
    <property type="entry name" value="Homeodomain-like"/>
    <property type="match status" value="2"/>
</dbReference>
<dbReference type="PANTHER" id="PTHR47504:SF5">
    <property type="entry name" value="RIGHT ORIGIN-BINDING PROTEIN"/>
    <property type="match status" value="1"/>
</dbReference>
<gene>
    <name evidence="5" type="ORF">C6I21_00845</name>
</gene>
<evidence type="ECO:0000256" key="1">
    <source>
        <dbReference type="ARBA" id="ARBA00023015"/>
    </source>
</evidence>
<dbReference type="InterPro" id="IPR011256">
    <property type="entry name" value="Reg_factor_effector_dom_sf"/>
</dbReference>
<dbReference type="InterPro" id="IPR029442">
    <property type="entry name" value="GyrI-like"/>
</dbReference>
<dbReference type="AlphaFoldDB" id="A0A2P6MLI6"/>
<keyword evidence="1" id="KW-0805">Transcription regulation</keyword>
<dbReference type="InterPro" id="IPR018060">
    <property type="entry name" value="HTH_AraC"/>
</dbReference>